<dbReference type="PANTHER" id="PTHR44259">
    <property type="entry name" value="OS07G0183000 PROTEIN-RELATED"/>
    <property type="match status" value="1"/>
</dbReference>
<evidence type="ECO:0000313" key="2">
    <source>
        <dbReference type="Proteomes" id="UP000087171"/>
    </source>
</evidence>
<dbReference type="KEGG" id="cam:101502506"/>
<dbReference type="RefSeq" id="XP_004489994.1">
    <property type="nucleotide sequence ID" value="XM_004489937.1"/>
</dbReference>
<name>A0A1S2XLB1_CICAR</name>
<reference evidence="2" key="1">
    <citation type="journal article" date="2013" name="Nat. Biotechnol.">
        <title>Draft genome sequence of chickpea (Cicer arietinum) provides a resource for trait improvement.</title>
        <authorList>
            <person name="Varshney R.K."/>
            <person name="Song C."/>
            <person name="Saxena R.K."/>
            <person name="Azam S."/>
            <person name="Yu S."/>
            <person name="Sharpe A.G."/>
            <person name="Cannon S."/>
            <person name="Baek J."/>
            <person name="Rosen B.D."/>
            <person name="Tar'an B."/>
            <person name="Millan T."/>
            <person name="Zhang X."/>
            <person name="Ramsay L.D."/>
            <person name="Iwata A."/>
            <person name="Wang Y."/>
            <person name="Nelson W."/>
            <person name="Farmer A.D."/>
            <person name="Gaur P.M."/>
            <person name="Soderlund C."/>
            <person name="Penmetsa R.V."/>
            <person name="Xu C."/>
            <person name="Bharti A.K."/>
            <person name="He W."/>
            <person name="Winter P."/>
            <person name="Zhao S."/>
            <person name="Hane J.K."/>
            <person name="Carrasquilla-Garcia N."/>
            <person name="Condie J.A."/>
            <person name="Upadhyaya H.D."/>
            <person name="Luo M.C."/>
            <person name="Thudi M."/>
            <person name="Gowda C.L."/>
            <person name="Singh N.P."/>
            <person name="Lichtenzveig J."/>
            <person name="Gali K.K."/>
            <person name="Rubio J."/>
            <person name="Nadarajan N."/>
            <person name="Dolezel J."/>
            <person name="Bansal K.C."/>
            <person name="Xu X."/>
            <person name="Edwards D."/>
            <person name="Zhang G."/>
            <person name="Kahl G."/>
            <person name="Gil J."/>
            <person name="Singh K.B."/>
            <person name="Datta S.K."/>
            <person name="Jackson S.A."/>
            <person name="Wang J."/>
            <person name="Cook D.R."/>
        </authorList>
    </citation>
    <scope>NUCLEOTIDE SEQUENCE [LARGE SCALE GENOMIC DNA]</scope>
    <source>
        <strain evidence="2">cv. CDC Frontier</strain>
    </source>
</reference>
<dbReference type="eggNOG" id="ENOG502S4JC">
    <property type="taxonomic scope" value="Eukaryota"/>
</dbReference>
<feature type="domain" description="KIB1-4 beta-propeller" evidence="1">
    <location>
        <begin position="76"/>
        <end position="366"/>
    </location>
</feature>
<evidence type="ECO:0000313" key="3">
    <source>
        <dbReference type="RefSeq" id="XP_004489994.1"/>
    </source>
</evidence>
<dbReference type="GeneID" id="101502506"/>
<dbReference type="InterPro" id="IPR005174">
    <property type="entry name" value="KIB1-4_b-propeller"/>
</dbReference>
<evidence type="ECO:0000259" key="1">
    <source>
        <dbReference type="Pfam" id="PF03478"/>
    </source>
</evidence>
<gene>
    <name evidence="3" type="primary">LOC101502506</name>
</gene>
<dbReference type="PANTHER" id="PTHR44259:SF93">
    <property type="entry name" value="PROTEIN, PUTATIVE (DUF295)-RELATED"/>
    <property type="match status" value="1"/>
</dbReference>
<dbReference type="STRING" id="3827.A0A1S2XLB1"/>
<proteinExistence type="predicted"/>
<dbReference type="PaxDb" id="3827-XP_004489994.1"/>
<sequence>MERDWANLESLALDIIISKLIEPIDHIWFGSVCKNWHSIAKLNHLNNYKFRNNILPMLMIPSKKNPRKRSPRKRSLFSISANRVYEFQLTVFSNKRVCGSTHGWIGTVDQNNVITLVNPFKDVAPIILPRIDVYDSYKYYEFDVRKVTLSVDPITNPNDYVVAAIYTNRGCLAFMKAGQEFWTYMDDIDNPRHTGFIDVAFYKDLVYAVSCRNEIVSFDLCYSTCPYRFEERIPNFVRQRDEDEDEDESYFPLAYLVTSLEGDLWMVRRFVDTVYPCVGGSENNGTQSFQVFKLELDCTGEKLINMIKLETLGDNVLFLGGSDSTSISASYFSCYVQKNSIYYTDNYIDDTPVRYPQVPYDMGIYNVKDGSFGIHCPFKPYFKGLAPPVWVLPPFQWDC</sequence>
<accession>A0A1S2XLB1</accession>
<dbReference type="OrthoDB" id="1366812at2759"/>
<reference evidence="3" key="2">
    <citation type="submission" date="2025-08" db="UniProtKB">
        <authorList>
            <consortium name="RefSeq"/>
        </authorList>
    </citation>
    <scope>IDENTIFICATION</scope>
    <source>
        <tissue evidence="3">Etiolated seedlings</tissue>
    </source>
</reference>
<dbReference type="Proteomes" id="UP000087171">
    <property type="component" value="Chromosome Ca2"/>
</dbReference>
<keyword evidence="2" id="KW-1185">Reference proteome</keyword>
<organism evidence="2 3">
    <name type="scientific">Cicer arietinum</name>
    <name type="common">Chickpea</name>
    <name type="synonym">Garbanzo</name>
    <dbReference type="NCBI Taxonomy" id="3827"/>
    <lineage>
        <taxon>Eukaryota</taxon>
        <taxon>Viridiplantae</taxon>
        <taxon>Streptophyta</taxon>
        <taxon>Embryophyta</taxon>
        <taxon>Tracheophyta</taxon>
        <taxon>Spermatophyta</taxon>
        <taxon>Magnoliopsida</taxon>
        <taxon>eudicotyledons</taxon>
        <taxon>Gunneridae</taxon>
        <taxon>Pentapetalae</taxon>
        <taxon>rosids</taxon>
        <taxon>fabids</taxon>
        <taxon>Fabales</taxon>
        <taxon>Fabaceae</taxon>
        <taxon>Papilionoideae</taxon>
        <taxon>50 kb inversion clade</taxon>
        <taxon>NPAAA clade</taxon>
        <taxon>Hologalegina</taxon>
        <taxon>IRL clade</taxon>
        <taxon>Cicereae</taxon>
        <taxon>Cicer</taxon>
    </lineage>
</organism>
<dbReference type="Pfam" id="PF03478">
    <property type="entry name" value="Beta-prop_KIB1-4"/>
    <property type="match status" value="1"/>
</dbReference>
<dbReference type="InterPro" id="IPR050942">
    <property type="entry name" value="F-box_BR-signaling"/>
</dbReference>
<protein>
    <submittedName>
        <fullName evidence="3">F-box protein SKIP23-like</fullName>
    </submittedName>
</protein>
<dbReference type="AlphaFoldDB" id="A0A1S2XLB1"/>